<feature type="domain" description="GHMP kinase N-terminal" evidence="2">
    <location>
        <begin position="93"/>
        <end position="153"/>
    </location>
</feature>
<sequence length="326" mass="34085">MTNTTGLDEHGAARGSRGCRVEVNQGPVVGHGRACGTFGELLQGVLPDGDRDFLVTLPITEGAGARLTLTGGPGPVLVVPETKRKSHRLVRSMLTARGYEGGAVLELTGRLPEGKGLASSSADLVATARAVADALGARLDSTAIEALLRGIEPSDGVMHDGIVSFYHRESRLRERLGCLPRLTIVGVDEGGQVDTVRHNRVPHPRSGRDKHEYAELLDRLAGAVRTHDLAEVGAVATRSAQLSTKVRPRRHLDALLRITTEAGGLGLAAAHSGTVLGVLIAAHDPEHDAKVRAVVAAGERLAGSVSTFTSLCRHEECLPAAGGAPC</sequence>
<dbReference type="InterPro" id="IPR014721">
    <property type="entry name" value="Ribsml_uS5_D2-typ_fold_subgr"/>
</dbReference>
<dbReference type="InterPro" id="IPR012363">
    <property type="entry name" value="PduX"/>
</dbReference>
<dbReference type="Proteomes" id="UP001165042">
    <property type="component" value="Unassembled WGS sequence"/>
</dbReference>
<accession>A0A9W6QH59</accession>
<evidence type="ECO:0000313" key="3">
    <source>
        <dbReference type="EMBL" id="GLW90353.1"/>
    </source>
</evidence>
<name>A0A9W6QH59_9PSEU</name>
<keyword evidence="4" id="KW-1185">Reference proteome</keyword>
<comment type="caution">
    <text evidence="3">The sequence shown here is derived from an EMBL/GenBank/DDBJ whole genome shotgun (WGS) entry which is preliminary data.</text>
</comment>
<dbReference type="RefSeq" id="WP_285608275.1">
    <property type="nucleotide sequence ID" value="NZ_BSSD01000001.1"/>
</dbReference>
<dbReference type="PIRSF" id="PIRSF033887">
    <property type="entry name" value="PduX"/>
    <property type="match status" value="1"/>
</dbReference>
<keyword evidence="1 3" id="KW-0808">Transferase</keyword>
<dbReference type="AlphaFoldDB" id="A0A9W6QH59"/>
<keyword evidence="1 3" id="KW-0418">Kinase</keyword>
<dbReference type="InterPro" id="IPR020568">
    <property type="entry name" value="Ribosomal_Su5_D2-typ_SF"/>
</dbReference>
<proteinExistence type="predicted"/>
<dbReference type="Gene3D" id="3.30.230.10">
    <property type="match status" value="1"/>
</dbReference>
<dbReference type="InterPro" id="IPR006204">
    <property type="entry name" value="GHMP_kinase_N_dom"/>
</dbReference>
<dbReference type="GO" id="GO:0016301">
    <property type="term" value="F:kinase activity"/>
    <property type="evidence" value="ECO:0007669"/>
    <property type="project" value="UniProtKB-KW"/>
</dbReference>
<dbReference type="SUPFAM" id="SSF54211">
    <property type="entry name" value="Ribosomal protein S5 domain 2-like"/>
    <property type="match status" value="1"/>
</dbReference>
<evidence type="ECO:0000313" key="4">
    <source>
        <dbReference type="Proteomes" id="UP001165042"/>
    </source>
</evidence>
<evidence type="ECO:0000256" key="1">
    <source>
        <dbReference type="ARBA" id="ARBA00022777"/>
    </source>
</evidence>
<gene>
    <name evidence="3" type="ORF">Aglo03_11690</name>
</gene>
<protein>
    <submittedName>
        <fullName evidence="3">Kinase</fullName>
    </submittedName>
</protein>
<dbReference type="Pfam" id="PF00288">
    <property type="entry name" value="GHMP_kinases_N"/>
    <property type="match status" value="1"/>
</dbReference>
<evidence type="ECO:0000259" key="2">
    <source>
        <dbReference type="Pfam" id="PF00288"/>
    </source>
</evidence>
<dbReference type="GO" id="GO:0005524">
    <property type="term" value="F:ATP binding"/>
    <property type="evidence" value="ECO:0007669"/>
    <property type="project" value="InterPro"/>
</dbReference>
<organism evidence="3 4">
    <name type="scientific">Actinokineospora globicatena</name>
    <dbReference type="NCBI Taxonomy" id="103729"/>
    <lineage>
        <taxon>Bacteria</taxon>
        <taxon>Bacillati</taxon>
        <taxon>Actinomycetota</taxon>
        <taxon>Actinomycetes</taxon>
        <taxon>Pseudonocardiales</taxon>
        <taxon>Pseudonocardiaceae</taxon>
        <taxon>Actinokineospora</taxon>
    </lineage>
</organism>
<reference evidence="3" key="1">
    <citation type="submission" date="2023-02" db="EMBL/GenBank/DDBJ databases">
        <title>Actinokineospora globicatena NBRC 15670.</title>
        <authorList>
            <person name="Ichikawa N."/>
            <person name="Sato H."/>
            <person name="Tonouchi N."/>
        </authorList>
    </citation>
    <scope>NUCLEOTIDE SEQUENCE</scope>
    <source>
        <strain evidence="3">NBRC 15670</strain>
    </source>
</reference>
<dbReference type="EMBL" id="BSSD01000001">
    <property type="protein sequence ID" value="GLW90353.1"/>
    <property type="molecule type" value="Genomic_DNA"/>
</dbReference>